<proteinExistence type="predicted"/>
<evidence type="ECO:0000313" key="3">
    <source>
        <dbReference type="Proteomes" id="UP000199679"/>
    </source>
</evidence>
<dbReference type="InterPro" id="IPR029068">
    <property type="entry name" value="Glyas_Bleomycin-R_OHBP_Dase"/>
</dbReference>
<dbReference type="InterPro" id="IPR037523">
    <property type="entry name" value="VOC_core"/>
</dbReference>
<dbReference type="OrthoDB" id="9804907at2"/>
<gene>
    <name evidence="2" type="ORF">SAMN05216490_3168</name>
</gene>
<dbReference type="Proteomes" id="UP000199679">
    <property type="component" value="Chromosome I"/>
</dbReference>
<sequence>MRIKYVTIPSVNTAEEEIFFVNFLGFKRKGELELWPNVRCKLLSNNDSDLHIAIIPNRDTLNQKAVIIFNTENCLKQYHEIIKNGVVFNHKPYYVSAGMIAEFTDKEGNQFILLEERSYTED</sequence>
<reference evidence="2 3" key="1">
    <citation type="submission" date="2016-10" db="EMBL/GenBank/DDBJ databases">
        <authorList>
            <person name="de Groot N.N."/>
        </authorList>
    </citation>
    <scope>NUCLEOTIDE SEQUENCE [LARGE SCALE GENOMIC DNA]</scope>
    <source>
        <strain evidence="2 3">MP1X4</strain>
    </source>
</reference>
<dbReference type="SUPFAM" id="SSF54593">
    <property type="entry name" value="Glyoxalase/Bleomycin resistance protein/Dihydroxybiphenyl dioxygenase"/>
    <property type="match status" value="1"/>
</dbReference>
<evidence type="ECO:0000259" key="1">
    <source>
        <dbReference type="PROSITE" id="PS51819"/>
    </source>
</evidence>
<dbReference type="EMBL" id="LT629740">
    <property type="protein sequence ID" value="SDT34806.1"/>
    <property type="molecule type" value="Genomic_DNA"/>
</dbReference>
<accession>A0A1H1ZNL4</accession>
<dbReference type="AlphaFoldDB" id="A0A1H1ZNL4"/>
<dbReference type="RefSeq" id="WP_091374851.1">
    <property type="nucleotide sequence ID" value="NZ_LT629740.1"/>
</dbReference>
<dbReference type="Gene3D" id="3.10.180.10">
    <property type="entry name" value="2,3-Dihydroxybiphenyl 1,2-Dioxygenase, domain 1"/>
    <property type="match status" value="1"/>
</dbReference>
<dbReference type="PROSITE" id="PS51819">
    <property type="entry name" value="VOC"/>
    <property type="match status" value="1"/>
</dbReference>
<protein>
    <recommendedName>
        <fullName evidence="1">VOC domain-containing protein</fullName>
    </recommendedName>
</protein>
<keyword evidence="3" id="KW-1185">Reference proteome</keyword>
<evidence type="ECO:0000313" key="2">
    <source>
        <dbReference type="EMBL" id="SDT34806.1"/>
    </source>
</evidence>
<name>A0A1H1ZNL4_MUCMA</name>
<feature type="domain" description="VOC" evidence="1">
    <location>
        <begin position="2"/>
        <end position="116"/>
    </location>
</feature>
<organism evidence="2 3">
    <name type="scientific">Mucilaginibacter mallensis</name>
    <dbReference type="NCBI Taxonomy" id="652787"/>
    <lineage>
        <taxon>Bacteria</taxon>
        <taxon>Pseudomonadati</taxon>
        <taxon>Bacteroidota</taxon>
        <taxon>Sphingobacteriia</taxon>
        <taxon>Sphingobacteriales</taxon>
        <taxon>Sphingobacteriaceae</taxon>
        <taxon>Mucilaginibacter</taxon>
    </lineage>
</organism>
<dbReference type="STRING" id="652787.SAMN05216490_3168"/>